<dbReference type="Gene3D" id="3.40.190.10">
    <property type="entry name" value="Periplasmic binding protein-like II"/>
    <property type="match status" value="1"/>
</dbReference>
<dbReference type="RefSeq" id="WP_008854804.1">
    <property type="nucleotide sequence ID" value="NZ_AGFR01000009.1"/>
</dbReference>
<dbReference type="Gene3D" id="3.40.190.100">
    <property type="entry name" value="Glycine betaine-binding periplasmic protein, domain 2"/>
    <property type="match status" value="1"/>
</dbReference>
<gene>
    <name evidence="2" type="ORF">CIN_18140</name>
</gene>
<protein>
    <recommendedName>
        <fullName evidence="1">ABC-type glycine betaine transport system substrate-binding domain-containing protein</fullName>
    </recommendedName>
</protein>
<dbReference type="EMBL" id="AGFR01000009">
    <property type="protein sequence ID" value="EHD13622.1"/>
    <property type="molecule type" value="Genomic_DNA"/>
</dbReference>
<accession>G6F2G8</accession>
<dbReference type="STRING" id="1088868.CIN_18140"/>
<sequence>MDQECIKLAFFDSPVHEAAAAAVLRVLEAHGVMDIELITGESEVISQELCDGDIDIFTTLWVPDVHQDLLNSASPMQAIGGLYQPSLFIALPNKFKENIASIEQLAQQSEIDRQVMVPESIYARIEVVFKEYGLLDAGYSLQSVTDEEAISSYRDSMTSQDGKIIALYSPSFFEDSDLIYKLQDPKNLLDKEQKAVILIKKELVRSLDADLIDELEEMTLGNQVMKLMEQAMRVEGMDAHEAAEAWQRGKLVVRA</sequence>
<dbReference type="eggNOG" id="COG2113">
    <property type="taxonomic scope" value="Bacteria"/>
</dbReference>
<evidence type="ECO:0000313" key="3">
    <source>
        <dbReference type="Proteomes" id="UP000005939"/>
    </source>
</evidence>
<feature type="domain" description="ABC-type glycine betaine transport system substrate-binding" evidence="1">
    <location>
        <begin position="6"/>
        <end position="246"/>
    </location>
</feature>
<proteinExistence type="predicted"/>
<dbReference type="InterPro" id="IPR007210">
    <property type="entry name" value="ABC_Gly_betaine_transp_sub-bd"/>
</dbReference>
<dbReference type="Proteomes" id="UP000005939">
    <property type="component" value="Unassembled WGS sequence"/>
</dbReference>
<comment type="caution">
    <text evidence="2">The sequence shown here is derived from an EMBL/GenBank/DDBJ whole genome shotgun (WGS) entry which is preliminary data.</text>
</comment>
<reference evidence="2 3" key="1">
    <citation type="submission" date="2011-10" db="EMBL/GenBank/DDBJ databases">
        <title>Genome Sequence of Commensalibacter intestini A911, isolated from Drosophila gut.</title>
        <authorList>
            <person name="Lee W.-J."/>
            <person name="Kim E.-K."/>
        </authorList>
    </citation>
    <scope>NUCLEOTIDE SEQUENCE [LARGE SCALE GENOMIC DNA]</scope>
    <source>
        <strain evidence="2 3">A911</strain>
    </source>
</reference>
<evidence type="ECO:0000313" key="2">
    <source>
        <dbReference type="EMBL" id="EHD13622.1"/>
    </source>
</evidence>
<dbReference type="AlphaFoldDB" id="G6F2G8"/>
<evidence type="ECO:0000259" key="1">
    <source>
        <dbReference type="Pfam" id="PF04069"/>
    </source>
</evidence>
<dbReference type="GO" id="GO:0043190">
    <property type="term" value="C:ATP-binding cassette (ABC) transporter complex"/>
    <property type="evidence" value="ECO:0007669"/>
    <property type="project" value="InterPro"/>
</dbReference>
<organism evidence="2 3">
    <name type="scientific">Commensalibacter intestini A911</name>
    <dbReference type="NCBI Taxonomy" id="1088868"/>
    <lineage>
        <taxon>Bacteria</taxon>
        <taxon>Pseudomonadati</taxon>
        <taxon>Pseudomonadota</taxon>
        <taxon>Alphaproteobacteria</taxon>
        <taxon>Acetobacterales</taxon>
        <taxon>Acetobacteraceae</taxon>
    </lineage>
</organism>
<dbReference type="PATRIC" id="fig|1088868.3.peg.1820"/>
<dbReference type="GO" id="GO:0022857">
    <property type="term" value="F:transmembrane transporter activity"/>
    <property type="evidence" value="ECO:0007669"/>
    <property type="project" value="InterPro"/>
</dbReference>
<dbReference type="Pfam" id="PF04069">
    <property type="entry name" value="OpuAC"/>
    <property type="match status" value="1"/>
</dbReference>
<dbReference type="SUPFAM" id="SSF53850">
    <property type="entry name" value="Periplasmic binding protein-like II"/>
    <property type="match status" value="1"/>
</dbReference>
<name>G6F2G8_9PROT</name>